<dbReference type="SUPFAM" id="SSF47699">
    <property type="entry name" value="Bifunctional inhibitor/lipid-transfer protein/seed storage 2S albumin"/>
    <property type="match status" value="1"/>
</dbReference>
<dbReference type="PROSITE" id="PS00597">
    <property type="entry name" value="PLANT_LTP"/>
    <property type="match status" value="1"/>
</dbReference>
<dbReference type="SMART" id="SM00499">
    <property type="entry name" value="AAI"/>
    <property type="match status" value="1"/>
</dbReference>
<evidence type="ECO:0000256" key="1">
    <source>
        <dbReference type="RuleBase" id="RU000628"/>
    </source>
</evidence>
<comment type="similarity">
    <text evidence="1">Belongs to the plant LTP family.</text>
</comment>
<dbReference type="InterPro" id="IPR036312">
    <property type="entry name" value="Bifun_inhib/LTP/seed_sf"/>
</dbReference>
<evidence type="ECO:0000313" key="3">
    <source>
        <dbReference type="EMBL" id="PIA32453.1"/>
    </source>
</evidence>
<dbReference type="EMBL" id="KZ305062">
    <property type="protein sequence ID" value="PIA32453.1"/>
    <property type="molecule type" value="Genomic_DNA"/>
</dbReference>
<protein>
    <recommendedName>
        <fullName evidence="1">Non-specific lipid-transfer protein</fullName>
    </recommendedName>
</protein>
<dbReference type="GO" id="GO:0006869">
    <property type="term" value="P:lipid transport"/>
    <property type="evidence" value="ECO:0007669"/>
    <property type="project" value="InterPro"/>
</dbReference>
<keyword evidence="1" id="KW-0446">Lipid-binding</keyword>
<keyword evidence="1" id="KW-0813">Transport</keyword>
<organism evidence="3 4">
    <name type="scientific">Aquilegia coerulea</name>
    <name type="common">Rocky mountain columbine</name>
    <dbReference type="NCBI Taxonomy" id="218851"/>
    <lineage>
        <taxon>Eukaryota</taxon>
        <taxon>Viridiplantae</taxon>
        <taxon>Streptophyta</taxon>
        <taxon>Embryophyta</taxon>
        <taxon>Tracheophyta</taxon>
        <taxon>Spermatophyta</taxon>
        <taxon>Magnoliopsida</taxon>
        <taxon>Ranunculales</taxon>
        <taxon>Ranunculaceae</taxon>
        <taxon>Thalictroideae</taxon>
        <taxon>Aquilegia</taxon>
    </lineage>
</organism>
<dbReference type="AlphaFoldDB" id="A0A2G5CMD7"/>
<dbReference type="OrthoDB" id="770678at2759"/>
<gene>
    <name evidence="3" type="ORF">AQUCO_04500215v1</name>
</gene>
<dbReference type="GO" id="GO:0008289">
    <property type="term" value="F:lipid binding"/>
    <property type="evidence" value="ECO:0007669"/>
    <property type="project" value="UniProtKB-KW"/>
</dbReference>
<comment type="function">
    <text evidence="1">Plant non-specific lipid-transfer proteins transfer phospholipids as well as galactolipids across membranes. May play a role in wax or cutin deposition in the cell walls of expanding epidermal cells and certain secretory tissues.</text>
</comment>
<name>A0A2G5CMD7_AQUCA</name>
<accession>A0A2G5CMD7</accession>
<sequence>MKIHPVKGDRRVVVDSISLVDRLGPCINYLRAVGPLSPECCRGVSSLNRAAETTSDRQTACRCLKSANRRIPGLNQGAASSLPGKCNVNIGYPISPSVDCSKVK</sequence>
<dbReference type="InterPro" id="IPR016140">
    <property type="entry name" value="Bifunc_inhib/LTP/seed_store"/>
</dbReference>
<evidence type="ECO:0000259" key="2">
    <source>
        <dbReference type="SMART" id="SM00499"/>
    </source>
</evidence>
<proteinExistence type="inferred from homology"/>
<dbReference type="InParanoid" id="A0A2G5CMD7"/>
<dbReference type="CDD" id="cd01960">
    <property type="entry name" value="nsLTP1"/>
    <property type="match status" value="1"/>
</dbReference>
<dbReference type="PRINTS" id="PR00382">
    <property type="entry name" value="LIPIDTRNSFER"/>
</dbReference>
<reference evidence="3 4" key="1">
    <citation type="submission" date="2017-09" db="EMBL/GenBank/DDBJ databases">
        <title>WGS assembly of Aquilegia coerulea Goldsmith.</title>
        <authorList>
            <person name="Hodges S."/>
            <person name="Kramer E."/>
            <person name="Nordborg M."/>
            <person name="Tomkins J."/>
            <person name="Borevitz J."/>
            <person name="Derieg N."/>
            <person name="Yan J."/>
            <person name="Mihaltcheva S."/>
            <person name="Hayes R.D."/>
            <person name="Rokhsar D."/>
        </authorList>
    </citation>
    <scope>NUCLEOTIDE SEQUENCE [LARGE SCALE GENOMIC DNA]</scope>
    <source>
        <strain evidence="4">cv. Goldsmith</strain>
    </source>
</reference>
<dbReference type="STRING" id="218851.A0A2G5CMD7"/>
<dbReference type="Pfam" id="PF00234">
    <property type="entry name" value="Tryp_alpha_amyl"/>
    <property type="match status" value="1"/>
</dbReference>
<feature type="domain" description="Bifunctional inhibitor/plant lipid transfer protein/seed storage helical" evidence="2">
    <location>
        <begin position="26"/>
        <end position="100"/>
    </location>
</feature>
<dbReference type="PANTHER" id="PTHR33076">
    <property type="entry name" value="NON-SPECIFIC LIPID-TRANSFER PROTEIN 2-RELATED"/>
    <property type="match status" value="1"/>
</dbReference>
<dbReference type="Gene3D" id="1.10.110.10">
    <property type="entry name" value="Plant lipid-transfer and hydrophobic proteins"/>
    <property type="match status" value="1"/>
</dbReference>
<evidence type="ECO:0000313" key="4">
    <source>
        <dbReference type="Proteomes" id="UP000230069"/>
    </source>
</evidence>
<dbReference type="InterPro" id="IPR000528">
    <property type="entry name" value="Plant_nsLTP"/>
</dbReference>
<keyword evidence="4" id="KW-1185">Reference proteome</keyword>
<dbReference type="Proteomes" id="UP000230069">
    <property type="component" value="Unassembled WGS sequence"/>
</dbReference>